<evidence type="ECO:0000256" key="8">
    <source>
        <dbReference type="ARBA" id="ARBA00025705"/>
    </source>
</evidence>
<dbReference type="InterPro" id="IPR006366">
    <property type="entry name" value="CobA/CysG_C"/>
</dbReference>
<evidence type="ECO:0000256" key="2">
    <source>
        <dbReference type="ARBA" id="ARBA00012162"/>
    </source>
</evidence>
<comment type="pathway">
    <text evidence="8">Porphyrin-containing compound metabolism; siroheme biosynthesis; precorrin-2 from uroporphyrinogen III: step 1/1.</text>
</comment>
<keyword evidence="4 10" id="KW-0489">Methyltransferase</keyword>
<dbReference type="RefSeq" id="WP_129045854.1">
    <property type="nucleotide sequence ID" value="NZ_SDHX01000001.1"/>
</dbReference>
<dbReference type="GO" id="GO:0004851">
    <property type="term" value="F:uroporphyrin-III C-methyltransferase activity"/>
    <property type="evidence" value="ECO:0007669"/>
    <property type="project" value="UniProtKB-EC"/>
</dbReference>
<dbReference type="NCBIfam" id="TIGR01469">
    <property type="entry name" value="cobA_cysG_Cterm"/>
    <property type="match status" value="1"/>
</dbReference>
<feature type="domain" description="Tetrapyrrole methylase" evidence="11">
    <location>
        <begin position="13"/>
        <end position="223"/>
    </location>
</feature>
<dbReference type="NCBIfam" id="NF004790">
    <property type="entry name" value="PRK06136.1"/>
    <property type="match status" value="1"/>
</dbReference>
<evidence type="ECO:0000256" key="7">
    <source>
        <dbReference type="ARBA" id="ARBA00023244"/>
    </source>
</evidence>
<evidence type="ECO:0000256" key="1">
    <source>
        <dbReference type="ARBA" id="ARBA00005879"/>
    </source>
</evidence>
<dbReference type="InterPro" id="IPR035996">
    <property type="entry name" value="4pyrrol_Methylase_sf"/>
</dbReference>
<dbReference type="CDD" id="cd11642">
    <property type="entry name" value="SUMT"/>
    <property type="match status" value="1"/>
</dbReference>
<dbReference type="SUPFAM" id="SSF53790">
    <property type="entry name" value="Tetrapyrrole methylase"/>
    <property type="match status" value="1"/>
</dbReference>
<evidence type="ECO:0000313" key="12">
    <source>
        <dbReference type="EMBL" id="RXK54490.1"/>
    </source>
</evidence>
<accession>A0A4Q1C6S6</accession>
<proteinExistence type="inferred from homology"/>
<dbReference type="InterPro" id="IPR003043">
    <property type="entry name" value="Uropor_MeTrfase_CS"/>
</dbReference>
<evidence type="ECO:0000256" key="10">
    <source>
        <dbReference type="RuleBase" id="RU003960"/>
    </source>
</evidence>
<reference evidence="12 13" key="1">
    <citation type="submission" date="2019-01" db="EMBL/GenBank/DDBJ databases">
        <title>Lacunisphaera sp. strain TWA-58.</title>
        <authorList>
            <person name="Chen W.-M."/>
        </authorList>
    </citation>
    <scope>NUCLEOTIDE SEQUENCE [LARGE SCALE GENOMIC DNA]</scope>
    <source>
        <strain evidence="12 13">TWA-58</strain>
    </source>
</reference>
<dbReference type="InterPro" id="IPR000878">
    <property type="entry name" value="4pyrrol_Mease"/>
</dbReference>
<comment type="caution">
    <text evidence="12">The sequence shown here is derived from an EMBL/GenBank/DDBJ whole genome shotgun (WGS) entry which is preliminary data.</text>
</comment>
<dbReference type="InterPro" id="IPR050161">
    <property type="entry name" value="Siro_Cobalamin_biosynth"/>
</dbReference>
<evidence type="ECO:0000259" key="11">
    <source>
        <dbReference type="Pfam" id="PF00590"/>
    </source>
</evidence>
<comment type="similarity">
    <text evidence="1 10">Belongs to the precorrin methyltransferase family.</text>
</comment>
<comment type="pathway">
    <text evidence="9">Cofactor biosynthesis; adenosylcobalamin biosynthesis; precorrin-2 from uroporphyrinogen III: step 1/1.</text>
</comment>
<name>A0A4Q1C6S6_9BACT</name>
<dbReference type="Proteomes" id="UP000290218">
    <property type="component" value="Unassembled WGS sequence"/>
</dbReference>
<dbReference type="GO" id="GO:0019354">
    <property type="term" value="P:siroheme biosynthetic process"/>
    <property type="evidence" value="ECO:0007669"/>
    <property type="project" value="InterPro"/>
</dbReference>
<dbReference type="PROSITE" id="PS00840">
    <property type="entry name" value="SUMT_2"/>
    <property type="match status" value="1"/>
</dbReference>
<dbReference type="Gene3D" id="3.40.1010.10">
    <property type="entry name" value="Cobalt-precorrin-4 Transmethylase, Domain 1"/>
    <property type="match status" value="1"/>
</dbReference>
<dbReference type="PANTHER" id="PTHR45790">
    <property type="entry name" value="SIROHEME SYNTHASE-RELATED"/>
    <property type="match status" value="1"/>
</dbReference>
<dbReference type="PANTHER" id="PTHR45790:SF3">
    <property type="entry name" value="S-ADENOSYL-L-METHIONINE-DEPENDENT UROPORPHYRINOGEN III METHYLTRANSFERASE, CHLOROPLASTIC"/>
    <property type="match status" value="1"/>
</dbReference>
<dbReference type="InterPro" id="IPR014776">
    <property type="entry name" value="4pyrrole_Mease_sub2"/>
</dbReference>
<dbReference type="PROSITE" id="PS00839">
    <property type="entry name" value="SUMT_1"/>
    <property type="match status" value="1"/>
</dbReference>
<dbReference type="GO" id="GO:0032259">
    <property type="term" value="P:methylation"/>
    <property type="evidence" value="ECO:0007669"/>
    <property type="project" value="UniProtKB-KW"/>
</dbReference>
<dbReference type="AlphaFoldDB" id="A0A4Q1C6S6"/>
<keyword evidence="6" id="KW-0949">S-adenosyl-L-methionine</keyword>
<dbReference type="InterPro" id="IPR014777">
    <property type="entry name" value="4pyrrole_Mease_sub1"/>
</dbReference>
<evidence type="ECO:0000256" key="9">
    <source>
        <dbReference type="ARBA" id="ARBA00060548"/>
    </source>
</evidence>
<dbReference type="GO" id="GO:0009236">
    <property type="term" value="P:cobalamin biosynthetic process"/>
    <property type="evidence" value="ECO:0007669"/>
    <property type="project" value="UniProtKB-KW"/>
</dbReference>
<gene>
    <name evidence="12" type="primary">cobA</name>
    <name evidence="12" type="ORF">ESB00_00900</name>
</gene>
<evidence type="ECO:0000256" key="5">
    <source>
        <dbReference type="ARBA" id="ARBA00022679"/>
    </source>
</evidence>
<dbReference type="FunFam" id="3.40.1010.10:FF:000001">
    <property type="entry name" value="Siroheme synthase"/>
    <property type="match status" value="1"/>
</dbReference>
<sequence>MNTAQTIAKKGFVWLIGAGPGAADLITVRGLKALQAAEAVVYDELANSDLLANCRSGCELHSVGKRAGRHNASQGEINELLVSLAQSGKKVVRLKGGDPLVFGRAGEEIEALRAAGLPYEIVPGVTAATAAAAVTGLPLTHRDFSSAVVFVTGHQCAANTGGLDWAALAKLKATLCFYMGVRRLPEIVHNLVEHGMAGTTPLALISQATLPAQKVTITTLAEAAVIPSEHIAQPALVVIGEVVRVSDFAQQVPGLAGRDRGSVL</sequence>
<evidence type="ECO:0000313" key="13">
    <source>
        <dbReference type="Proteomes" id="UP000290218"/>
    </source>
</evidence>
<evidence type="ECO:0000256" key="4">
    <source>
        <dbReference type="ARBA" id="ARBA00022603"/>
    </source>
</evidence>
<dbReference type="EMBL" id="SDHX01000001">
    <property type="protein sequence ID" value="RXK54490.1"/>
    <property type="molecule type" value="Genomic_DNA"/>
</dbReference>
<keyword evidence="13" id="KW-1185">Reference proteome</keyword>
<dbReference type="OrthoDB" id="9815856at2"/>
<keyword evidence="5 10" id="KW-0808">Transferase</keyword>
<dbReference type="FunFam" id="3.30.950.10:FF:000001">
    <property type="entry name" value="Siroheme synthase"/>
    <property type="match status" value="1"/>
</dbReference>
<dbReference type="EC" id="2.1.1.107" evidence="2"/>
<keyword evidence="7" id="KW-0627">Porphyrin biosynthesis</keyword>
<evidence type="ECO:0000256" key="6">
    <source>
        <dbReference type="ARBA" id="ARBA00022691"/>
    </source>
</evidence>
<keyword evidence="3" id="KW-0169">Cobalamin biosynthesis</keyword>
<protein>
    <recommendedName>
        <fullName evidence="2">uroporphyrinogen-III C-methyltransferase</fullName>
        <ecNumber evidence="2">2.1.1.107</ecNumber>
    </recommendedName>
</protein>
<evidence type="ECO:0000256" key="3">
    <source>
        <dbReference type="ARBA" id="ARBA00022573"/>
    </source>
</evidence>
<dbReference type="Gene3D" id="3.30.950.10">
    <property type="entry name" value="Methyltransferase, Cobalt-precorrin-4 Transmethylase, Domain 2"/>
    <property type="match status" value="1"/>
</dbReference>
<organism evidence="12 13">
    <name type="scientific">Oleiharenicola lentus</name>
    <dbReference type="NCBI Taxonomy" id="2508720"/>
    <lineage>
        <taxon>Bacteria</taxon>
        <taxon>Pseudomonadati</taxon>
        <taxon>Verrucomicrobiota</taxon>
        <taxon>Opitutia</taxon>
        <taxon>Opitutales</taxon>
        <taxon>Opitutaceae</taxon>
        <taxon>Oleiharenicola</taxon>
    </lineage>
</organism>
<dbReference type="Pfam" id="PF00590">
    <property type="entry name" value="TP_methylase"/>
    <property type="match status" value="1"/>
</dbReference>